<feature type="binding site" evidence="3">
    <location>
        <position position="40"/>
    </location>
    <ligand>
        <name>ATP</name>
        <dbReference type="ChEBI" id="CHEBI:30616"/>
    </ligand>
</feature>
<dbReference type="PROSITE" id="PS00107">
    <property type="entry name" value="PROTEIN_KINASE_ATP"/>
    <property type="match status" value="1"/>
</dbReference>
<dbReference type="InterPro" id="IPR017441">
    <property type="entry name" value="Protein_kinase_ATP_BS"/>
</dbReference>
<comment type="caution">
    <text evidence="5">The sequence shown here is derived from an EMBL/GenBank/DDBJ whole genome shotgun (WGS) entry which is preliminary data.</text>
</comment>
<dbReference type="PROSITE" id="PS00108">
    <property type="entry name" value="PROTEIN_KINASE_ST"/>
    <property type="match status" value="1"/>
</dbReference>
<reference evidence="5 6" key="1">
    <citation type="submission" date="2019-10" db="EMBL/GenBank/DDBJ databases">
        <title>Description of Paenibacillus terricola sp. nov.</title>
        <authorList>
            <person name="Carlier A."/>
            <person name="Qi S."/>
        </authorList>
    </citation>
    <scope>NUCLEOTIDE SEQUENCE [LARGE SCALE GENOMIC DNA]</scope>
    <source>
        <strain evidence="5 6">LMG 31459</strain>
    </source>
</reference>
<evidence type="ECO:0000256" key="1">
    <source>
        <dbReference type="ARBA" id="ARBA00022741"/>
    </source>
</evidence>
<feature type="domain" description="Protein kinase" evidence="4">
    <location>
        <begin position="10"/>
        <end position="266"/>
    </location>
</feature>
<keyword evidence="5" id="KW-0808">Transferase</keyword>
<gene>
    <name evidence="5" type="ORF">GC101_01040</name>
</gene>
<dbReference type="RefSeq" id="WP_171715750.1">
    <property type="nucleotide sequence ID" value="NZ_WHOB01000012.1"/>
</dbReference>
<dbReference type="SUPFAM" id="SSF56112">
    <property type="entry name" value="Protein kinase-like (PK-like)"/>
    <property type="match status" value="1"/>
</dbReference>
<dbReference type="SMART" id="SM00220">
    <property type="entry name" value="S_TKc"/>
    <property type="match status" value="1"/>
</dbReference>
<organism evidence="5 6">
    <name type="scientific">Paenibacillus phytohabitans</name>
    <dbReference type="NCBI Taxonomy" id="2654978"/>
    <lineage>
        <taxon>Bacteria</taxon>
        <taxon>Bacillati</taxon>
        <taxon>Bacillota</taxon>
        <taxon>Bacilli</taxon>
        <taxon>Bacillales</taxon>
        <taxon>Paenibacillaceae</taxon>
        <taxon>Paenibacillus</taxon>
    </lineage>
</organism>
<dbReference type="EMBL" id="WHOB01000012">
    <property type="protein sequence ID" value="NOU77457.1"/>
    <property type="molecule type" value="Genomic_DNA"/>
</dbReference>
<dbReference type="InterPro" id="IPR011009">
    <property type="entry name" value="Kinase-like_dom_sf"/>
</dbReference>
<keyword evidence="5" id="KW-0418">Kinase</keyword>
<dbReference type="InterPro" id="IPR008271">
    <property type="entry name" value="Ser/Thr_kinase_AS"/>
</dbReference>
<dbReference type="InterPro" id="IPR000719">
    <property type="entry name" value="Prot_kinase_dom"/>
</dbReference>
<protein>
    <submittedName>
        <fullName evidence="5">Protein kinase</fullName>
    </submittedName>
</protein>
<dbReference type="PANTHER" id="PTHR44167">
    <property type="entry name" value="OVARIAN-SPECIFIC SERINE/THREONINE-PROTEIN KINASE LOK-RELATED"/>
    <property type="match status" value="1"/>
</dbReference>
<dbReference type="PROSITE" id="PS50011">
    <property type="entry name" value="PROTEIN_KINASE_DOM"/>
    <property type="match status" value="1"/>
</dbReference>
<dbReference type="GO" id="GO:0016301">
    <property type="term" value="F:kinase activity"/>
    <property type="evidence" value="ECO:0007669"/>
    <property type="project" value="UniProtKB-KW"/>
</dbReference>
<keyword evidence="1 3" id="KW-0547">Nucleotide-binding</keyword>
<evidence type="ECO:0000256" key="2">
    <source>
        <dbReference type="ARBA" id="ARBA00022840"/>
    </source>
</evidence>
<evidence type="ECO:0000259" key="4">
    <source>
        <dbReference type="PROSITE" id="PS50011"/>
    </source>
</evidence>
<name>A0ABX1Y952_9BACL</name>
<evidence type="ECO:0000313" key="6">
    <source>
        <dbReference type="Proteomes" id="UP000596857"/>
    </source>
</evidence>
<evidence type="ECO:0000313" key="5">
    <source>
        <dbReference type="EMBL" id="NOU77457.1"/>
    </source>
</evidence>
<dbReference type="Pfam" id="PF00069">
    <property type="entry name" value="Pkinase"/>
    <property type="match status" value="1"/>
</dbReference>
<evidence type="ECO:0000256" key="3">
    <source>
        <dbReference type="PROSITE-ProRule" id="PRU10141"/>
    </source>
</evidence>
<keyword evidence="2 3" id="KW-0067">ATP-binding</keyword>
<dbReference type="Proteomes" id="UP000596857">
    <property type="component" value="Unassembled WGS sequence"/>
</dbReference>
<dbReference type="Gene3D" id="1.10.510.10">
    <property type="entry name" value="Transferase(Phosphotransferase) domain 1"/>
    <property type="match status" value="1"/>
</dbReference>
<dbReference type="PANTHER" id="PTHR44167:SF24">
    <property type="entry name" value="SERINE_THREONINE-PROTEIN KINASE CHK2"/>
    <property type="match status" value="1"/>
</dbReference>
<accession>A0ABX1Y952</accession>
<proteinExistence type="predicted"/>
<keyword evidence="6" id="KW-1185">Reference proteome</keyword>
<sequence length="428" mass="49208">MTFKGLSLNFTRGNVIGRGGNGAVFQIVCKPPREQSLVAKFLKKPRTTRDHNFQRFEKEVQAMVELGGKYGGIMPIFDYNLSSNDPWYVMPLAIPLKQHLFGRKANIMEKMDILTEVGKTLQNLHNEGYSHRDIKLDNILMYNNRVVLSDFGLVRHPDFERLTRKGEKVGPWNTIAPEMKRFVREIDDHRPADVYSFAKLIWIVLTEDEYCFDGQYEKVKSFGLKHSEFNVETLECVHQVLELSTDPIMSRRPIISRVLDELERWRYILGDKRLVVQEQRKTVRNEIRRELTPDDEYYLGLDSIRVILEKLLGLYSLNSKQIKNIPISTCKPSQLPGCLEISGTGGGNSIYLIKPEKLTVKNVSGNDGELEPKYLLDIGKIEDEELEQMKEIVIKLEDMSYLDTIFGNSIEEQGKIIALSGEKDITFA</sequence>